<organism evidence="1 2">
    <name type="scientific">Cohnella rhizosphaerae</name>
    <dbReference type="NCBI Taxonomy" id="1457232"/>
    <lineage>
        <taxon>Bacteria</taxon>
        <taxon>Bacillati</taxon>
        <taxon>Bacillota</taxon>
        <taxon>Bacilli</taxon>
        <taxon>Bacillales</taxon>
        <taxon>Paenibacillaceae</taxon>
        <taxon>Cohnella</taxon>
    </lineage>
</organism>
<dbReference type="Proteomes" id="UP001153404">
    <property type="component" value="Unassembled WGS sequence"/>
</dbReference>
<dbReference type="AlphaFoldDB" id="A0A9X4KTH9"/>
<name>A0A9X4KTH9_9BACL</name>
<protein>
    <submittedName>
        <fullName evidence="1">Uncharacterized protein</fullName>
    </submittedName>
</protein>
<proteinExistence type="predicted"/>
<evidence type="ECO:0000313" key="1">
    <source>
        <dbReference type="EMBL" id="MDG0810602.1"/>
    </source>
</evidence>
<accession>A0A9X4KTH9</accession>
<dbReference type="RefSeq" id="WP_277532526.1">
    <property type="nucleotide sequence ID" value="NZ_JAPDIA010000003.1"/>
</dbReference>
<keyword evidence="2" id="KW-1185">Reference proteome</keyword>
<evidence type="ECO:0000313" key="2">
    <source>
        <dbReference type="Proteomes" id="UP001153404"/>
    </source>
</evidence>
<comment type="caution">
    <text evidence="1">The sequence shown here is derived from an EMBL/GenBank/DDBJ whole genome shotgun (WGS) entry which is preliminary data.</text>
</comment>
<reference evidence="1" key="1">
    <citation type="submission" date="2022-10" db="EMBL/GenBank/DDBJ databases">
        <title>Comparative genomic analysis of Cohnella hashimotonis sp. nov., isolated from the International Space Station.</title>
        <authorList>
            <person name="Simpson A."/>
            <person name="Venkateswaran K."/>
        </authorList>
    </citation>
    <scope>NUCLEOTIDE SEQUENCE</scope>
    <source>
        <strain evidence="1">DSM 28161</strain>
    </source>
</reference>
<dbReference type="EMBL" id="JAPDIA010000003">
    <property type="protein sequence ID" value="MDG0810602.1"/>
    <property type="molecule type" value="Genomic_DNA"/>
</dbReference>
<sequence>MRKNLAGIINKISESSKRTWVFRGKKETDDSKIHVWNRVKSRQGGVFYEINRDHPLVEAVGSSASLNKQLVERLLLQIERSLPLNQLYIDLTNDERVVNENEISKSDLLSLLEQLLAGCRNLQEKETMIKRLASTEPFNQQPELLRELVQEAE</sequence>
<gene>
    <name evidence="1" type="ORF">OMP40_15435</name>
</gene>